<evidence type="ECO:0000259" key="5">
    <source>
        <dbReference type="Pfam" id="PF02055"/>
    </source>
</evidence>
<dbReference type="EMBL" id="RJUF01000014">
    <property type="protein sequence ID" value="MCP9762717.1"/>
    <property type="molecule type" value="Genomic_DNA"/>
</dbReference>
<comment type="caution">
    <text evidence="7">The sequence shown here is derived from an EMBL/GenBank/DDBJ whole genome shotgun (WGS) entry which is preliminary data.</text>
</comment>
<dbReference type="GO" id="GO:0006680">
    <property type="term" value="P:glucosylceramide catabolic process"/>
    <property type="evidence" value="ECO:0007669"/>
    <property type="project" value="TreeGrafter"/>
</dbReference>
<gene>
    <name evidence="7" type="ORF">EGI31_07090</name>
</gene>
<dbReference type="Gene3D" id="2.60.40.1180">
    <property type="entry name" value="Golgi alpha-mannosidase II"/>
    <property type="match status" value="1"/>
</dbReference>
<dbReference type="PANTHER" id="PTHR11069:SF23">
    <property type="entry name" value="LYSOSOMAL ACID GLUCOSYLCERAMIDASE"/>
    <property type="match status" value="1"/>
</dbReference>
<organism evidence="7 8">
    <name type="scientific">Lacihabitans soyangensis</name>
    <dbReference type="NCBI Taxonomy" id="869394"/>
    <lineage>
        <taxon>Bacteria</taxon>
        <taxon>Pseudomonadati</taxon>
        <taxon>Bacteroidota</taxon>
        <taxon>Cytophagia</taxon>
        <taxon>Cytophagales</taxon>
        <taxon>Leadbetterellaceae</taxon>
        <taxon>Lacihabitans</taxon>
    </lineage>
</organism>
<dbReference type="GO" id="GO:0004348">
    <property type="term" value="F:glucosylceramidase activity"/>
    <property type="evidence" value="ECO:0007669"/>
    <property type="project" value="InterPro"/>
</dbReference>
<dbReference type="InterPro" id="IPR033452">
    <property type="entry name" value="GH30_C"/>
</dbReference>
<sequence>MSSKITFSIKIEPFTALVILLLTLVSGVSNAQNIEKWVTKLNKSKLLEKQKQTLAFSKNYQNLPTIFVDDSKSFQSMDGFGYTLTSGSATLINQLSNKKELLNELFGHGENSIRVNYLRVSVGASDLSDHTYSYSESKDLSLKNFSLKEDEKALIPVLKEIIKINPTIKILASPWSPPTWMKSNNNSMGGSLLPEYSQVYADYLVKYIKEMKKHGIVIDALTIQNEPLHPGNNPSLLMLPNEQANFIKNNLGPTFLKNVIKTKIIVYDHNADRPDYPISILNDPAARKYIDGSAFHLYGGSVESIGEVHEAHPDKNLYFTEQWIGHPSNFGGDMAWHIKNLIIGATRNWCKTVLEWNLAIDPQMNPHTDGGCTACLGAVTIDKNKIERNAAYYIIGHASKFVPTNSKRIASNTVLNLQNVAFKTPEGKTVLIVINDSDKNLEFLIGSKGKMAKETIEGGSVVSYVW</sequence>
<keyword evidence="4" id="KW-0326">Glycosidase</keyword>
<evidence type="ECO:0000313" key="8">
    <source>
        <dbReference type="Proteomes" id="UP001204144"/>
    </source>
</evidence>
<dbReference type="Pfam" id="PF17189">
    <property type="entry name" value="Glyco_hydro_30C"/>
    <property type="match status" value="1"/>
</dbReference>
<proteinExistence type="inferred from homology"/>
<feature type="domain" description="Glycosyl hydrolase family 30 TIM-barrel" evidence="5">
    <location>
        <begin position="78"/>
        <end position="402"/>
    </location>
</feature>
<comment type="similarity">
    <text evidence="1 4">Belongs to the glycosyl hydrolase 30 family.</text>
</comment>
<keyword evidence="2" id="KW-0732">Signal</keyword>
<dbReference type="InterPro" id="IPR017853">
    <property type="entry name" value="GH"/>
</dbReference>
<dbReference type="RefSeq" id="WP_255036490.1">
    <property type="nucleotide sequence ID" value="NZ_RJUF01000014.1"/>
</dbReference>
<evidence type="ECO:0000256" key="4">
    <source>
        <dbReference type="RuleBase" id="RU361188"/>
    </source>
</evidence>
<feature type="domain" description="Glycosyl hydrolase family 30 beta sandwich" evidence="6">
    <location>
        <begin position="405"/>
        <end position="464"/>
    </location>
</feature>
<dbReference type="InterPro" id="IPR001139">
    <property type="entry name" value="Glyco_hydro_30"/>
</dbReference>
<dbReference type="Pfam" id="PF02055">
    <property type="entry name" value="Glyco_hydro_30"/>
    <property type="match status" value="1"/>
</dbReference>
<evidence type="ECO:0000259" key="6">
    <source>
        <dbReference type="Pfam" id="PF17189"/>
    </source>
</evidence>
<dbReference type="PANTHER" id="PTHR11069">
    <property type="entry name" value="GLUCOSYLCERAMIDASE"/>
    <property type="match status" value="1"/>
</dbReference>
<evidence type="ECO:0000256" key="3">
    <source>
        <dbReference type="ARBA" id="ARBA00022801"/>
    </source>
</evidence>
<evidence type="ECO:0000256" key="1">
    <source>
        <dbReference type="ARBA" id="ARBA00005382"/>
    </source>
</evidence>
<protein>
    <submittedName>
        <fullName evidence="7">Glucosylceramidase</fullName>
    </submittedName>
</protein>
<dbReference type="SUPFAM" id="SSF51445">
    <property type="entry name" value="(Trans)glycosidases"/>
    <property type="match status" value="1"/>
</dbReference>
<keyword evidence="8" id="KW-1185">Reference proteome</keyword>
<accession>A0AAE3H146</accession>
<dbReference type="Proteomes" id="UP001204144">
    <property type="component" value="Unassembled WGS sequence"/>
</dbReference>
<dbReference type="AlphaFoldDB" id="A0AAE3H146"/>
<name>A0AAE3H146_9BACT</name>
<dbReference type="GO" id="GO:0016020">
    <property type="term" value="C:membrane"/>
    <property type="evidence" value="ECO:0007669"/>
    <property type="project" value="GOC"/>
</dbReference>
<dbReference type="InterPro" id="IPR013780">
    <property type="entry name" value="Glyco_hydro_b"/>
</dbReference>
<dbReference type="InterPro" id="IPR033453">
    <property type="entry name" value="Glyco_hydro_30_TIM-barrel"/>
</dbReference>
<reference evidence="7 8" key="1">
    <citation type="submission" date="2018-11" db="EMBL/GenBank/DDBJ databases">
        <title>Novel bacteria species description.</title>
        <authorList>
            <person name="Han J.-H."/>
        </authorList>
    </citation>
    <scope>NUCLEOTIDE SEQUENCE [LARGE SCALE GENOMIC DNA]</scope>
    <source>
        <strain evidence="7 8">KCTC23259</strain>
    </source>
</reference>
<dbReference type="Gene3D" id="3.20.20.80">
    <property type="entry name" value="Glycosidases"/>
    <property type="match status" value="1"/>
</dbReference>
<evidence type="ECO:0000256" key="2">
    <source>
        <dbReference type="ARBA" id="ARBA00022729"/>
    </source>
</evidence>
<evidence type="ECO:0000313" key="7">
    <source>
        <dbReference type="EMBL" id="MCP9762717.1"/>
    </source>
</evidence>
<keyword evidence="3 4" id="KW-0378">Hydrolase</keyword>